<organism evidence="1 2">
    <name type="scientific">Bacteroides luti</name>
    <dbReference type="NCBI Taxonomy" id="1297750"/>
    <lineage>
        <taxon>Bacteria</taxon>
        <taxon>Pseudomonadati</taxon>
        <taxon>Bacteroidota</taxon>
        <taxon>Bacteroidia</taxon>
        <taxon>Bacteroidales</taxon>
        <taxon>Bacteroidaceae</taxon>
        <taxon>Bacteroides</taxon>
    </lineage>
</organism>
<accession>A0A1M4USZ0</accession>
<gene>
    <name evidence="1" type="ORF">SAMN05444405_102165</name>
</gene>
<dbReference type="STRING" id="1297750.SAMN05444405_102165"/>
<dbReference type="Proteomes" id="UP000184509">
    <property type="component" value="Unassembled WGS sequence"/>
</dbReference>
<name>A0A1M4USZ0_9BACE</name>
<dbReference type="Gene3D" id="3.30.160.250">
    <property type="match status" value="1"/>
</dbReference>
<protein>
    <recommendedName>
        <fullName evidence="3">HicB_like antitoxin of toxin-antitoxin system</fullName>
    </recommendedName>
</protein>
<dbReference type="SUPFAM" id="SSF143100">
    <property type="entry name" value="TTHA1013/TTHA0281-like"/>
    <property type="match status" value="1"/>
</dbReference>
<proteinExistence type="predicted"/>
<keyword evidence="2" id="KW-1185">Reference proteome</keyword>
<evidence type="ECO:0008006" key="3">
    <source>
        <dbReference type="Google" id="ProtNLM"/>
    </source>
</evidence>
<dbReference type="InterPro" id="IPR035069">
    <property type="entry name" value="TTHA1013/TTHA0281-like"/>
</dbReference>
<evidence type="ECO:0000313" key="2">
    <source>
        <dbReference type="Proteomes" id="UP000184509"/>
    </source>
</evidence>
<sequence length="60" mass="7009">MKLKKEDYVLEHTTDGGYYAYLTCNMQCCAYGDTPDEALEYLQEGINEYVSDMYLVEDYV</sequence>
<dbReference type="EMBL" id="FQTV01000002">
    <property type="protein sequence ID" value="SHE59814.1"/>
    <property type="molecule type" value="Genomic_DNA"/>
</dbReference>
<reference evidence="1 2" key="1">
    <citation type="submission" date="2016-11" db="EMBL/GenBank/DDBJ databases">
        <authorList>
            <person name="Jaros S."/>
            <person name="Januszkiewicz K."/>
            <person name="Wedrychowicz H."/>
        </authorList>
    </citation>
    <scope>NUCLEOTIDE SEQUENCE [LARGE SCALE GENOMIC DNA]</scope>
    <source>
        <strain evidence="1 2">DSM 26991</strain>
    </source>
</reference>
<evidence type="ECO:0000313" key="1">
    <source>
        <dbReference type="EMBL" id="SHE59814.1"/>
    </source>
</evidence>
<dbReference type="AlphaFoldDB" id="A0A1M4USZ0"/>
<dbReference type="RefSeq" id="WP_073398972.1">
    <property type="nucleotide sequence ID" value="NZ_FQTV01000002.1"/>
</dbReference>
<dbReference type="OrthoDB" id="1048225at2"/>